<feature type="compositionally biased region" description="Acidic residues" evidence="1">
    <location>
        <begin position="54"/>
        <end position="104"/>
    </location>
</feature>
<feature type="compositionally biased region" description="Low complexity" evidence="1">
    <location>
        <begin position="818"/>
        <end position="827"/>
    </location>
</feature>
<gene>
    <name evidence="2" type="ORF">CYMTET_47760</name>
</gene>
<feature type="region of interest" description="Disordered" evidence="1">
    <location>
        <begin position="1"/>
        <end position="152"/>
    </location>
</feature>
<keyword evidence="3" id="KW-1185">Reference proteome</keyword>
<proteinExistence type="predicted"/>
<evidence type="ECO:0000313" key="3">
    <source>
        <dbReference type="Proteomes" id="UP001190700"/>
    </source>
</evidence>
<feature type="region of interest" description="Disordered" evidence="1">
    <location>
        <begin position="809"/>
        <end position="836"/>
    </location>
</feature>
<dbReference type="Proteomes" id="UP001190700">
    <property type="component" value="Unassembled WGS sequence"/>
</dbReference>
<evidence type="ECO:0000313" key="2">
    <source>
        <dbReference type="EMBL" id="KAK3242601.1"/>
    </source>
</evidence>
<feature type="compositionally biased region" description="Low complexity" evidence="1">
    <location>
        <begin position="142"/>
        <end position="152"/>
    </location>
</feature>
<dbReference type="AlphaFoldDB" id="A0AAE0EVV3"/>
<reference evidence="2 3" key="1">
    <citation type="journal article" date="2015" name="Genome Biol. Evol.">
        <title>Comparative Genomics of a Bacterivorous Green Alga Reveals Evolutionary Causalities and Consequences of Phago-Mixotrophic Mode of Nutrition.</title>
        <authorList>
            <person name="Burns J.A."/>
            <person name="Paasch A."/>
            <person name="Narechania A."/>
            <person name="Kim E."/>
        </authorList>
    </citation>
    <scope>NUCLEOTIDE SEQUENCE [LARGE SCALE GENOMIC DNA]</scope>
    <source>
        <strain evidence="2 3">PLY_AMNH</strain>
    </source>
</reference>
<feature type="compositionally biased region" description="Basic and acidic residues" evidence="1">
    <location>
        <begin position="8"/>
        <end position="20"/>
    </location>
</feature>
<protein>
    <submittedName>
        <fullName evidence="2">Uncharacterized protein</fullName>
    </submittedName>
</protein>
<comment type="caution">
    <text evidence="2">The sequence shown here is derived from an EMBL/GenBank/DDBJ whole genome shotgun (WGS) entry which is preliminary data.</text>
</comment>
<feature type="region of interest" description="Disordered" evidence="1">
    <location>
        <begin position="1096"/>
        <end position="1116"/>
    </location>
</feature>
<dbReference type="EMBL" id="LGRX02033150">
    <property type="protein sequence ID" value="KAK3242601.1"/>
    <property type="molecule type" value="Genomic_DNA"/>
</dbReference>
<evidence type="ECO:0000256" key="1">
    <source>
        <dbReference type="SAM" id="MobiDB-lite"/>
    </source>
</evidence>
<name>A0AAE0EVV3_9CHLO</name>
<organism evidence="2 3">
    <name type="scientific">Cymbomonas tetramitiformis</name>
    <dbReference type="NCBI Taxonomy" id="36881"/>
    <lineage>
        <taxon>Eukaryota</taxon>
        <taxon>Viridiplantae</taxon>
        <taxon>Chlorophyta</taxon>
        <taxon>Pyramimonadophyceae</taxon>
        <taxon>Pyramimonadales</taxon>
        <taxon>Pyramimonadaceae</taxon>
        <taxon>Cymbomonas</taxon>
    </lineage>
</organism>
<sequence>MGKTLLEAPEHMKSALKDPSKASADTPGASSSMGKKRVSVKEPSLSVKSKHVSEDEEDGEDGEDEEDEEEEDEEDLGSDEEDGSEEDEAGTGTDLDSDDEESDIDAEKFSEEFGVANQDGVPNTGIDKEALVPTPAPPSPAAQPAAAEGSLATEVVTETVTEGPQAASTSHDAKAETLKTLSEIVGPPMTLQRNFPEYVTQHDSSQRTVLMTIFREHALRNLQKCCQDPRDSRMNEDLLLEVVMRSPGSAAAKTYSPVYTPYEQDENPEDVSAWPDMLPVKVIRMSMEDPEGNHAFKHFRAAIFPTKQVRARSFQLDQVASELVVVREDLDVVRYSSTNSRLVKLYHIARESVDEVRTYFFDADESRCFFTACQFALILDCVSTDPTDTCRGILDKQFLLTRVEQMGKKQAELEANRVRVASARKRVDFDAVRDTIQACMKDSTVKKATLVEKWSSAGRVSRFINTPAGGGKTYIAAEVVHVLLGVKKMLHTLAGLSTWASSIFNRASNGVTVEESDDCMDIDVTWMYRMCIVAVDASLLNVWKHALSRTNRDGKGNDAGVVVVRDIDSLTDMRIRCGECYVSDTSTEQQLKSGKSLITLCTKTMLRDVLEALNGKSFLSLVIDDPLPVVGEPLKPTCRHVFFLSANSTEFVSELAALGRPHVYADLLSADMQLAEKRAFHIRDGLCLPQTGSLNKAAIDEQLSRMRGNVVKQAHCVMTGAFFRWMIDEMADLTPQTVLKFPLMDPFENKIARSFFSADKKHQGLVPSFEAAGITVKGNAIFCNDGVTLASSEQISRLLEHRYLISKTRCSKKPRTQPGTSEAGASAAPPPPEARLDKVDYLLGPNADYLFSGHLEMITSEPPPSQGKKGRAVKKPTQTPIYKMTVQPQEETRSVVRLSEIQPAIARLPDDADGQFGLRLAAVRDTVSRRLHQNYTLLCTRCGWAFDEDTFLVRMCRARFQCMVCANCAEASQFAFSDPSVVKFDPAVFKTELNAILDTELHGDDLQAVIASCGASWKAATAEEDYEIASFRALFLLLGALVRDSPKRKRILLYVEDAVRPSLKLMTTLLCEFFGVQTREYAEQAVKDSYLASLLEPDAPTPGQSKKRKATKKDDLDQKLSKMSTNLAWFNTPSVEAKALLLSSDTNTSQQEIYGFDARRADCTIFVNFPVNRTQAVARGLRMSPKPVKEHLVIHM</sequence>
<accession>A0AAE0EVV3</accession>